<dbReference type="AlphaFoldDB" id="A0AAV4NVX3"/>
<evidence type="ECO:0000256" key="1">
    <source>
        <dbReference type="SAM" id="MobiDB-lite"/>
    </source>
</evidence>
<name>A0AAV4NVX3_CAEEX</name>
<gene>
    <name evidence="2" type="ORF">CEXT_593461</name>
</gene>
<protein>
    <submittedName>
        <fullName evidence="2">Uncharacterized protein</fullName>
    </submittedName>
</protein>
<dbReference type="Proteomes" id="UP001054945">
    <property type="component" value="Unassembled WGS sequence"/>
</dbReference>
<sequence length="101" mass="11948">MHARFVSGSECTLNDQFREFSSKQSHKFNDKKFSHGAPELTDDIKPEKLSEEFDNDDFDEELDDMSEPPFPDRETIHRKDTKDQVQFHKIPILQMKEMKNS</sequence>
<evidence type="ECO:0000313" key="2">
    <source>
        <dbReference type="EMBL" id="GIX88921.1"/>
    </source>
</evidence>
<dbReference type="EMBL" id="BPLR01021371">
    <property type="protein sequence ID" value="GIX88921.1"/>
    <property type="molecule type" value="Genomic_DNA"/>
</dbReference>
<comment type="caution">
    <text evidence="2">The sequence shown here is derived from an EMBL/GenBank/DDBJ whole genome shotgun (WGS) entry which is preliminary data.</text>
</comment>
<feature type="region of interest" description="Disordered" evidence="1">
    <location>
        <begin position="22"/>
        <end position="101"/>
    </location>
</feature>
<evidence type="ECO:0000313" key="3">
    <source>
        <dbReference type="Proteomes" id="UP001054945"/>
    </source>
</evidence>
<keyword evidence="3" id="KW-1185">Reference proteome</keyword>
<proteinExistence type="predicted"/>
<feature type="compositionally biased region" description="Acidic residues" evidence="1">
    <location>
        <begin position="52"/>
        <end position="66"/>
    </location>
</feature>
<feature type="compositionally biased region" description="Basic and acidic residues" evidence="1">
    <location>
        <begin position="70"/>
        <end position="86"/>
    </location>
</feature>
<feature type="compositionally biased region" description="Basic and acidic residues" evidence="1">
    <location>
        <begin position="42"/>
        <end position="51"/>
    </location>
</feature>
<accession>A0AAV4NVX3</accession>
<reference evidence="2 3" key="1">
    <citation type="submission" date="2021-06" db="EMBL/GenBank/DDBJ databases">
        <title>Caerostris extrusa draft genome.</title>
        <authorList>
            <person name="Kono N."/>
            <person name="Arakawa K."/>
        </authorList>
    </citation>
    <scope>NUCLEOTIDE SEQUENCE [LARGE SCALE GENOMIC DNA]</scope>
</reference>
<feature type="compositionally biased region" description="Basic and acidic residues" evidence="1">
    <location>
        <begin position="22"/>
        <end position="33"/>
    </location>
</feature>
<organism evidence="2 3">
    <name type="scientific">Caerostris extrusa</name>
    <name type="common">Bark spider</name>
    <name type="synonym">Caerostris bankana</name>
    <dbReference type="NCBI Taxonomy" id="172846"/>
    <lineage>
        <taxon>Eukaryota</taxon>
        <taxon>Metazoa</taxon>
        <taxon>Ecdysozoa</taxon>
        <taxon>Arthropoda</taxon>
        <taxon>Chelicerata</taxon>
        <taxon>Arachnida</taxon>
        <taxon>Araneae</taxon>
        <taxon>Araneomorphae</taxon>
        <taxon>Entelegynae</taxon>
        <taxon>Araneoidea</taxon>
        <taxon>Araneidae</taxon>
        <taxon>Caerostris</taxon>
    </lineage>
</organism>